<dbReference type="KEGG" id="arca:HC352_03395"/>
<reference evidence="1 2" key="1">
    <citation type="submission" date="2020-03" db="EMBL/GenBank/DDBJ databases">
        <title>Complete genome of Arcanobacterium buesumensis sp. nov. strain 2701.</title>
        <authorList>
            <person name="Borowiak M."/>
            <person name="Alssahen M."/>
            <person name="Laemmler C."/>
            <person name="Malorny B."/>
            <person name="Hassan A."/>
            <person name="Prenger-Berninghoff E."/>
            <person name="Ploetz M."/>
            <person name="Abdulmawjood A."/>
        </authorList>
    </citation>
    <scope>NUCLEOTIDE SEQUENCE [LARGE SCALE GENOMIC DNA]</scope>
    <source>
        <strain evidence="1 2">2701</strain>
    </source>
</reference>
<name>A0A6H2EL23_9ACTO</name>
<dbReference type="Gene3D" id="1.10.1200.10">
    <property type="entry name" value="ACP-like"/>
    <property type="match status" value="1"/>
</dbReference>
<dbReference type="Proteomes" id="UP000502298">
    <property type="component" value="Chromosome"/>
</dbReference>
<dbReference type="SUPFAM" id="SSF47336">
    <property type="entry name" value="ACP-like"/>
    <property type="match status" value="1"/>
</dbReference>
<evidence type="ECO:0000313" key="2">
    <source>
        <dbReference type="Proteomes" id="UP000502298"/>
    </source>
</evidence>
<evidence type="ECO:0000313" key="1">
    <source>
        <dbReference type="EMBL" id="QJC21641.1"/>
    </source>
</evidence>
<evidence type="ECO:0008006" key="3">
    <source>
        <dbReference type="Google" id="ProtNLM"/>
    </source>
</evidence>
<gene>
    <name evidence="1" type="ORF">HC352_03395</name>
</gene>
<dbReference type="EMBL" id="CP050804">
    <property type="protein sequence ID" value="QJC21641.1"/>
    <property type="molecule type" value="Genomic_DNA"/>
</dbReference>
<dbReference type="InterPro" id="IPR036736">
    <property type="entry name" value="ACP-like_sf"/>
</dbReference>
<proteinExistence type="predicted"/>
<dbReference type="AlphaFoldDB" id="A0A6H2EL23"/>
<protein>
    <recommendedName>
        <fullName evidence="3">Carrier domain-containing protein</fullName>
    </recommendedName>
</protein>
<dbReference type="RefSeq" id="WP_168917581.1">
    <property type="nucleotide sequence ID" value="NZ_CP050804.1"/>
</dbReference>
<organism evidence="1 2">
    <name type="scientific">Arcanobacterium buesumense</name>
    <dbReference type="NCBI Taxonomy" id="2722751"/>
    <lineage>
        <taxon>Bacteria</taxon>
        <taxon>Bacillati</taxon>
        <taxon>Actinomycetota</taxon>
        <taxon>Actinomycetes</taxon>
        <taxon>Actinomycetales</taxon>
        <taxon>Actinomycetaceae</taxon>
        <taxon>Arcanobacterium</taxon>
    </lineage>
</organism>
<accession>A0A6H2EL23</accession>
<sequence length="110" mass="12209">MEDAQPQDLALARIRVALDEIAPEIPDAEIVPQARLIDDLHLDEVSVWALVTNLEMLAKKHIADALIHQAHTVNDLIELIADKPIHAPKEEEVHDVASAMADLATLFNQR</sequence>
<keyword evidence="2" id="KW-1185">Reference proteome</keyword>